<evidence type="ECO:0000256" key="1">
    <source>
        <dbReference type="ARBA" id="ARBA00004141"/>
    </source>
</evidence>
<evidence type="ECO:0000256" key="6">
    <source>
        <dbReference type="SAM" id="Phobius"/>
    </source>
</evidence>
<dbReference type="AlphaFoldDB" id="A0A1I1P5P9"/>
<dbReference type="SUPFAM" id="SSF118215">
    <property type="entry name" value="Proton glutamate symport protein"/>
    <property type="match status" value="1"/>
</dbReference>
<dbReference type="STRING" id="1123397.SAMN05660831_00620"/>
<keyword evidence="2" id="KW-0813">Transport</keyword>
<dbReference type="Pfam" id="PF00375">
    <property type="entry name" value="SDF"/>
    <property type="match status" value="1"/>
</dbReference>
<comment type="subcellular location">
    <subcellularLocation>
        <location evidence="1">Membrane</location>
        <topology evidence="1">Multi-pass membrane protein</topology>
    </subcellularLocation>
</comment>
<organism evidence="7 8">
    <name type="scientific">Thiohalospira halophila DSM 15071</name>
    <dbReference type="NCBI Taxonomy" id="1123397"/>
    <lineage>
        <taxon>Bacteria</taxon>
        <taxon>Pseudomonadati</taxon>
        <taxon>Pseudomonadota</taxon>
        <taxon>Gammaproteobacteria</taxon>
        <taxon>Thiohalospirales</taxon>
        <taxon>Thiohalospiraceae</taxon>
        <taxon>Thiohalospira</taxon>
    </lineage>
</organism>
<dbReference type="Gene3D" id="1.10.3860.10">
    <property type="entry name" value="Sodium:dicarboxylate symporter"/>
    <property type="match status" value="1"/>
</dbReference>
<feature type="transmembrane region" description="Helical" evidence="6">
    <location>
        <begin position="342"/>
        <end position="359"/>
    </location>
</feature>
<gene>
    <name evidence="7" type="ORF">SAMN05660831_00620</name>
</gene>
<dbReference type="EMBL" id="FOMJ01000001">
    <property type="protein sequence ID" value="SFD05264.1"/>
    <property type="molecule type" value="Genomic_DNA"/>
</dbReference>
<accession>A0A1I1P5P9</accession>
<proteinExistence type="predicted"/>
<evidence type="ECO:0000256" key="5">
    <source>
        <dbReference type="ARBA" id="ARBA00023136"/>
    </source>
</evidence>
<dbReference type="InterPro" id="IPR050746">
    <property type="entry name" value="DAACS"/>
</dbReference>
<evidence type="ECO:0000256" key="3">
    <source>
        <dbReference type="ARBA" id="ARBA00022692"/>
    </source>
</evidence>
<dbReference type="PANTHER" id="PTHR11958:SF63">
    <property type="entry name" value="AMINO ACID TRANSPORTER"/>
    <property type="match status" value="1"/>
</dbReference>
<keyword evidence="4 6" id="KW-1133">Transmembrane helix</keyword>
<dbReference type="PRINTS" id="PR00173">
    <property type="entry name" value="EDTRNSPORT"/>
</dbReference>
<dbReference type="PANTHER" id="PTHR11958">
    <property type="entry name" value="SODIUM/DICARBOXYLATE SYMPORTER-RELATED"/>
    <property type="match status" value="1"/>
</dbReference>
<evidence type="ECO:0000313" key="7">
    <source>
        <dbReference type="EMBL" id="SFD05264.1"/>
    </source>
</evidence>
<keyword evidence="3 6" id="KW-0812">Transmembrane</keyword>
<protein>
    <submittedName>
        <fullName evidence="7">Na+/H+-dicarboxylate symporter</fullName>
    </submittedName>
</protein>
<evidence type="ECO:0000313" key="8">
    <source>
        <dbReference type="Proteomes" id="UP000198611"/>
    </source>
</evidence>
<feature type="transmembrane region" description="Helical" evidence="6">
    <location>
        <begin position="365"/>
        <end position="387"/>
    </location>
</feature>
<name>A0A1I1P5P9_9GAMM</name>
<feature type="transmembrane region" description="Helical" evidence="6">
    <location>
        <begin position="199"/>
        <end position="220"/>
    </location>
</feature>
<feature type="transmembrane region" description="Helical" evidence="6">
    <location>
        <begin position="85"/>
        <end position="106"/>
    </location>
</feature>
<sequence>MSAMAPVSPRAILASLALAVVAGLALTPETRWLGLAPHAALETIGGLFLDALFVLVVPLVFSALVSGIAGIGTGDGLGRLGLRTVAYYLASGTVAVFIALGAVNLVQPGLSGGAPVGDSLGLDAETAQVGQSLRAEGDEAWSLLDRLIPENIFAAASEGQLLGLIVFALVFGLAIGRLGEGAATLRTFWDESFAVMMRVTGWVLRLTPIGVFALVAMTVAETGVEAFASLAVFFATVVGALLLHGLVVLPLALWWTTGVDPRRHLRNLAPVLLTAFSTASSSGTLPLTLNRVEQGAGVSNRTSSVVLPLGATVNMDGTALYECAAVLFIAQAYGLDLGLAEQALVVVMALATSIGVAGVPAASLVAITLILTSLGLPLEGVGLLLAVDRLLDMTRTAVNVFSDATGAVILARWEGERPYSDGKAPAETGAGA</sequence>
<dbReference type="GO" id="GO:0016020">
    <property type="term" value="C:membrane"/>
    <property type="evidence" value="ECO:0007669"/>
    <property type="project" value="UniProtKB-SubCell"/>
</dbReference>
<feature type="transmembrane region" description="Helical" evidence="6">
    <location>
        <begin position="49"/>
        <end position="73"/>
    </location>
</feature>
<keyword evidence="8" id="KW-1185">Reference proteome</keyword>
<evidence type="ECO:0000256" key="2">
    <source>
        <dbReference type="ARBA" id="ARBA00022448"/>
    </source>
</evidence>
<feature type="transmembrane region" description="Helical" evidence="6">
    <location>
        <begin position="226"/>
        <end position="256"/>
    </location>
</feature>
<dbReference type="InterPro" id="IPR036458">
    <property type="entry name" value="Na:dicarbo_symporter_sf"/>
</dbReference>
<reference evidence="7 8" key="1">
    <citation type="submission" date="2016-10" db="EMBL/GenBank/DDBJ databases">
        <authorList>
            <person name="de Groot N.N."/>
        </authorList>
    </citation>
    <scope>NUCLEOTIDE SEQUENCE [LARGE SCALE GENOMIC DNA]</scope>
    <source>
        <strain evidence="7 8">HL3</strain>
    </source>
</reference>
<keyword evidence="5 6" id="KW-0472">Membrane</keyword>
<dbReference type="Proteomes" id="UP000198611">
    <property type="component" value="Unassembled WGS sequence"/>
</dbReference>
<dbReference type="GO" id="GO:0015293">
    <property type="term" value="F:symporter activity"/>
    <property type="evidence" value="ECO:0007669"/>
    <property type="project" value="InterPro"/>
</dbReference>
<evidence type="ECO:0000256" key="4">
    <source>
        <dbReference type="ARBA" id="ARBA00022989"/>
    </source>
</evidence>
<dbReference type="InterPro" id="IPR001991">
    <property type="entry name" value="Na-dicarboxylate_symporter"/>
</dbReference>
<feature type="transmembrane region" description="Helical" evidence="6">
    <location>
        <begin position="161"/>
        <end position="178"/>
    </location>
</feature>